<evidence type="ECO:0000256" key="1">
    <source>
        <dbReference type="SAM" id="MobiDB-lite"/>
    </source>
</evidence>
<dbReference type="Proteomes" id="UP000601435">
    <property type="component" value="Unassembled WGS sequence"/>
</dbReference>
<reference evidence="2" key="1">
    <citation type="submission" date="2021-02" db="EMBL/GenBank/DDBJ databases">
        <authorList>
            <person name="Dougan E. K."/>
            <person name="Rhodes N."/>
            <person name="Thang M."/>
            <person name="Chan C."/>
        </authorList>
    </citation>
    <scope>NUCLEOTIDE SEQUENCE</scope>
</reference>
<name>A0A812TID4_9DINO</name>
<evidence type="ECO:0000313" key="2">
    <source>
        <dbReference type="EMBL" id="CAE7528191.1"/>
    </source>
</evidence>
<feature type="compositionally biased region" description="Acidic residues" evidence="1">
    <location>
        <begin position="220"/>
        <end position="234"/>
    </location>
</feature>
<keyword evidence="3" id="KW-1185">Reference proteome</keyword>
<feature type="region of interest" description="Disordered" evidence="1">
    <location>
        <begin position="212"/>
        <end position="307"/>
    </location>
</feature>
<gene>
    <name evidence="2" type="ORF">SNEC2469_LOCUS15147</name>
</gene>
<organism evidence="2 3">
    <name type="scientific">Symbiodinium necroappetens</name>
    <dbReference type="NCBI Taxonomy" id="1628268"/>
    <lineage>
        <taxon>Eukaryota</taxon>
        <taxon>Sar</taxon>
        <taxon>Alveolata</taxon>
        <taxon>Dinophyceae</taxon>
        <taxon>Suessiales</taxon>
        <taxon>Symbiodiniaceae</taxon>
        <taxon>Symbiodinium</taxon>
    </lineage>
</organism>
<dbReference type="OrthoDB" id="435135at2759"/>
<proteinExistence type="predicted"/>
<evidence type="ECO:0000313" key="3">
    <source>
        <dbReference type="Proteomes" id="UP000601435"/>
    </source>
</evidence>
<sequence length="349" mass="38041">EVKWGNSYDSGKPKGPGCWSCIVAALRLWPHLEFEEVCDLCAKDAKSADEIARAKDLLAKQEENPFQPMSTVESNRVQGHEVYFKVAFLSESEMIKFLQVTPKALKLTEVTLELQQEGCTMRGYCVSLLDLPGDVKAVCHKVKIFSSTTIKLADTFLSPADQLSQHQGERTFTHLAKVQASRNPPAFRPLQKSSIPSYWDLKDKAVKLLEKAREQQPPSDDSDVEVYEPDEDEPVAAASKPELRLGAALAKDAISTRKSGKSKPGAAAKIKKEAPIPDASPERSRSPASKKESSSGPVNDLEDLDEEMAKVNARAGGGKTCLRSLVITRHLAGEKLGVRLAAVGSSVSE</sequence>
<dbReference type="AlphaFoldDB" id="A0A812TID4"/>
<comment type="caution">
    <text evidence="2">The sequence shown here is derived from an EMBL/GenBank/DDBJ whole genome shotgun (WGS) entry which is preliminary data.</text>
</comment>
<feature type="compositionally biased region" description="Basic and acidic residues" evidence="1">
    <location>
        <begin position="270"/>
        <end position="293"/>
    </location>
</feature>
<accession>A0A812TID4</accession>
<protein>
    <submittedName>
        <fullName evidence="2">Uncharacterized protein</fullName>
    </submittedName>
</protein>
<dbReference type="EMBL" id="CAJNJA010024561">
    <property type="protein sequence ID" value="CAE7528191.1"/>
    <property type="molecule type" value="Genomic_DNA"/>
</dbReference>
<feature type="non-terminal residue" evidence="2">
    <location>
        <position position="1"/>
    </location>
</feature>